<dbReference type="Proteomes" id="UP000294564">
    <property type="component" value="Unassembled WGS sequence"/>
</dbReference>
<dbReference type="Pfam" id="PF00356">
    <property type="entry name" value="LacI"/>
    <property type="match status" value="1"/>
</dbReference>
<dbReference type="SUPFAM" id="SSF47413">
    <property type="entry name" value="lambda repressor-like DNA-binding domains"/>
    <property type="match status" value="1"/>
</dbReference>
<dbReference type="PANTHER" id="PTHR30146:SF109">
    <property type="entry name" value="HTH-TYPE TRANSCRIPTIONAL REGULATOR GALS"/>
    <property type="match status" value="1"/>
</dbReference>
<evidence type="ECO:0000256" key="1">
    <source>
        <dbReference type="ARBA" id="ARBA00023015"/>
    </source>
</evidence>
<dbReference type="Gene3D" id="3.40.50.2300">
    <property type="match status" value="2"/>
</dbReference>
<keyword evidence="1" id="KW-0805">Transcription regulation</keyword>
<dbReference type="Pfam" id="PF13377">
    <property type="entry name" value="Peripla_BP_3"/>
    <property type="match status" value="1"/>
</dbReference>
<dbReference type="AlphaFoldDB" id="A0A4R2NW53"/>
<feature type="domain" description="HTH lacI-type" evidence="4">
    <location>
        <begin position="19"/>
        <end position="73"/>
    </location>
</feature>
<dbReference type="GO" id="GO:0003700">
    <property type="term" value="F:DNA-binding transcription factor activity"/>
    <property type="evidence" value="ECO:0007669"/>
    <property type="project" value="TreeGrafter"/>
</dbReference>
<keyword evidence="3" id="KW-0804">Transcription</keyword>
<dbReference type="InterPro" id="IPR000843">
    <property type="entry name" value="HTH_LacI"/>
</dbReference>
<evidence type="ECO:0000256" key="3">
    <source>
        <dbReference type="ARBA" id="ARBA00023163"/>
    </source>
</evidence>
<evidence type="ECO:0000256" key="2">
    <source>
        <dbReference type="ARBA" id="ARBA00023125"/>
    </source>
</evidence>
<dbReference type="PANTHER" id="PTHR30146">
    <property type="entry name" value="LACI-RELATED TRANSCRIPTIONAL REPRESSOR"/>
    <property type="match status" value="1"/>
</dbReference>
<evidence type="ECO:0000313" key="6">
    <source>
        <dbReference type="Proteomes" id="UP000294564"/>
    </source>
</evidence>
<organism evidence="5 6">
    <name type="scientific">Tenacibaculum skagerrakense</name>
    <dbReference type="NCBI Taxonomy" id="186571"/>
    <lineage>
        <taxon>Bacteria</taxon>
        <taxon>Pseudomonadati</taxon>
        <taxon>Bacteroidota</taxon>
        <taxon>Flavobacteriia</taxon>
        <taxon>Flavobacteriales</taxon>
        <taxon>Flavobacteriaceae</taxon>
        <taxon>Tenacibaculum</taxon>
    </lineage>
</organism>
<sequence>MLFFQVNQPLFNLFMKPKITIKIIAKELGVSTSTVSKALRDSHEISHETKERIKAYANYYNYRPNNLALQLRSQKTKVIGIVLPKIVHHFFSTVISGVEKVANERGYNIMVCFSNEDQQKEIETINVLTNGSVDGLIVSIATETLRNKELSHFYQLISNEVPLVLFDRVHESIRCDKVIVDDIGAGYKATKHLLNTQCKKIGIITTPEHVTVGLDRYQGYERALKEAGIKVDKSLVINVDEEQDIYTQIKVLFNQDIDAIFAVNEIYAAIAIRIAKEKGKKIPDDVSIIGFTDGLISEYSSPSITTVVQHGLTMGEQAAELLIDQIENAENQRAPQTKVISSNIKIRESSKSL</sequence>
<evidence type="ECO:0000313" key="5">
    <source>
        <dbReference type="EMBL" id="TCP25838.1"/>
    </source>
</evidence>
<keyword evidence="6" id="KW-1185">Reference proteome</keyword>
<dbReference type="InterPro" id="IPR010982">
    <property type="entry name" value="Lambda_DNA-bd_dom_sf"/>
</dbReference>
<dbReference type="SUPFAM" id="SSF53822">
    <property type="entry name" value="Periplasmic binding protein-like I"/>
    <property type="match status" value="1"/>
</dbReference>
<name>A0A4R2NW53_9FLAO</name>
<dbReference type="CDD" id="cd06267">
    <property type="entry name" value="PBP1_LacI_sugar_binding-like"/>
    <property type="match status" value="1"/>
</dbReference>
<dbReference type="CDD" id="cd01392">
    <property type="entry name" value="HTH_LacI"/>
    <property type="match status" value="1"/>
</dbReference>
<keyword evidence="2" id="KW-0238">DNA-binding</keyword>
<dbReference type="SMART" id="SM00354">
    <property type="entry name" value="HTH_LACI"/>
    <property type="match status" value="1"/>
</dbReference>
<dbReference type="EMBL" id="SLXM01000003">
    <property type="protein sequence ID" value="TCP25838.1"/>
    <property type="molecule type" value="Genomic_DNA"/>
</dbReference>
<gene>
    <name evidence="5" type="ORF">EV195_103200</name>
</gene>
<reference evidence="5 6" key="1">
    <citation type="submission" date="2019-03" db="EMBL/GenBank/DDBJ databases">
        <title>Genomic Encyclopedia of Type Strains, Phase IV (KMG-IV): sequencing the most valuable type-strain genomes for metagenomic binning, comparative biology and taxonomic classification.</title>
        <authorList>
            <person name="Goeker M."/>
        </authorList>
    </citation>
    <scope>NUCLEOTIDE SEQUENCE [LARGE SCALE GENOMIC DNA]</scope>
    <source>
        <strain evidence="5 6">DSM 14836</strain>
    </source>
</reference>
<comment type="caution">
    <text evidence="5">The sequence shown here is derived from an EMBL/GenBank/DDBJ whole genome shotgun (WGS) entry which is preliminary data.</text>
</comment>
<dbReference type="InterPro" id="IPR046335">
    <property type="entry name" value="LacI/GalR-like_sensor"/>
</dbReference>
<proteinExistence type="predicted"/>
<evidence type="ECO:0000259" key="4">
    <source>
        <dbReference type="PROSITE" id="PS50932"/>
    </source>
</evidence>
<dbReference type="PROSITE" id="PS50932">
    <property type="entry name" value="HTH_LACI_2"/>
    <property type="match status" value="1"/>
</dbReference>
<dbReference type="InterPro" id="IPR028082">
    <property type="entry name" value="Peripla_BP_I"/>
</dbReference>
<accession>A0A4R2NW53</accession>
<dbReference type="GO" id="GO:0000976">
    <property type="term" value="F:transcription cis-regulatory region binding"/>
    <property type="evidence" value="ECO:0007669"/>
    <property type="project" value="TreeGrafter"/>
</dbReference>
<protein>
    <submittedName>
        <fullName evidence="5">LacI family transcriptional regulator</fullName>
    </submittedName>
</protein>
<dbReference type="Gene3D" id="1.10.260.40">
    <property type="entry name" value="lambda repressor-like DNA-binding domains"/>
    <property type="match status" value="1"/>
</dbReference>